<dbReference type="Proteomes" id="UP000799441">
    <property type="component" value="Unassembled WGS sequence"/>
</dbReference>
<proteinExistence type="predicted"/>
<dbReference type="SUPFAM" id="SSF57701">
    <property type="entry name" value="Zn2/Cys6 DNA-binding domain"/>
    <property type="match status" value="1"/>
</dbReference>
<accession>A0A9P4QH53</accession>
<feature type="compositionally biased region" description="Low complexity" evidence="3">
    <location>
        <begin position="174"/>
        <end position="185"/>
    </location>
</feature>
<evidence type="ECO:0000313" key="5">
    <source>
        <dbReference type="EMBL" id="KAF2725680.1"/>
    </source>
</evidence>
<dbReference type="PROSITE" id="PS00463">
    <property type="entry name" value="ZN2_CY6_FUNGAL_1"/>
    <property type="match status" value="1"/>
</dbReference>
<comment type="caution">
    <text evidence="5">The sequence shown here is derived from an EMBL/GenBank/DDBJ whole genome shotgun (WGS) entry which is preliminary data.</text>
</comment>
<dbReference type="Pfam" id="PF11951">
    <property type="entry name" value="Fungal_trans_2"/>
    <property type="match status" value="1"/>
</dbReference>
<dbReference type="PROSITE" id="PS50048">
    <property type="entry name" value="ZN2_CY6_FUNGAL_2"/>
    <property type="match status" value="1"/>
</dbReference>
<dbReference type="GO" id="GO:0000976">
    <property type="term" value="F:transcription cis-regulatory region binding"/>
    <property type="evidence" value="ECO:0007669"/>
    <property type="project" value="TreeGrafter"/>
</dbReference>
<dbReference type="InterPro" id="IPR001138">
    <property type="entry name" value="Zn2Cys6_DnaBD"/>
</dbReference>
<evidence type="ECO:0000256" key="3">
    <source>
        <dbReference type="SAM" id="MobiDB-lite"/>
    </source>
</evidence>
<evidence type="ECO:0000313" key="6">
    <source>
        <dbReference type="Proteomes" id="UP000799441"/>
    </source>
</evidence>
<evidence type="ECO:0000256" key="2">
    <source>
        <dbReference type="ARBA" id="ARBA00023242"/>
    </source>
</evidence>
<dbReference type="OrthoDB" id="3598904at2759"/>
<dbReference type="EMBL" id="MU003767">
    <property type="protein sequence ID" value="KAF2725680.1"/>
    <property type="molecule type" value="Genomic_DNA"/>
</dbReference>
<feature type="region of interest" description="Disordered" evidence="3">
    <location>
        <begin position="165"/>
        <end position="196"/>
    </location>
</feature>
<sequence>MDEGEQFQHRRVQRPLAPRDPQTRKTASERASASGSARPARLSHRSRAGCWTCRGRKVKCDEQRPRCGPCTRLNRDCDWDHRWNFSDATSTTQHKFSNIRTVGNAVWDATARSDRQLEELPHQADDLPAFSVLTNDIDRERKAQWQKPGTYGVVVTPNSFADLPEYASAGSPGSRRLSAQSSQSAPESTILGSGGIKRVSATPDLNVVVLERFEESTSPSPGPMSAVEPDRRPSLPGLFSPLTFALPPALSTSFQPLSQVAMLENTMDNTLTTHFRQHIAPQFIHPQPPEILPSDRPASGSTRDAFEVEAARFPALHQAICALSALNLNFSGNLPLTVARQHYSLALQLLSSPAAESNDMLSDGVFFLHFLLFLYDICDHTAPGPGEPDLWAQHLNHLTRIVIQRRERFSEEPHGYVVWMIVALDMYACLMANGTLQFTRTLIQKNMIPTFQDQVPKLHLGAQVPYLPEEAQTIEAIIQLNQDVMIQTALVAEASQQFRTEGLVQGTITPSMMAVWQARATQLQAELHLVWATAYPAFLPSTEEWQWQSGQALPPRARIIFEHVFLLFQAMVIYSRTSMFPGQRSLPVAGQIEINQDTERRIATIFALAINQINAGHMDRRFIVFPIFIAGASTGDPDSKIQALDLIRAMENSGIGQNTRRTRHLLNALYEEQSLALNSGRRAEDVDWMEIARQRRLTVVNCGL</sequence>
<dbReference type="GO" id="GO:0045944">
    <property type="term" value="P:positive regulation of transcription by RNA polymerase II"/>
    <property type="evidence" value="ECO:0007669"/>
    <property type="project" value="TreeGrafter"/>
</dbReference>
<dbReference type="InterPro" id="IPR036864">
    <property type="entry name" value="Zn2-C6_fun-type_DNA-bd_sf"/>
</dbReference>
<dbReference type="GO" id="GO:0000981">
    <property type="term" value="F:DNA-binding transcription factor activity, RNA polymerase II-specific"/>
    <property type="evidence" value="ECO:0007669"/>
    <property type="project" value="InterPro"/>
</dbReference>
<feature type="region of interest" description="Disordered" evidence="3">
    <location>
        <begin position="1"/>
        <end position="41"/>
    </location>
</feature>
<feature type="domain" description="Zn(2)-C6 fungal-type" evidence="4">
    <location>
        <begin position="49"/>
        <end position="79"/>
    </location>
</feature>
<evidence type="ECO:0000259" key="4">
    <source>
        <dbReference type="PROSITE" id="PS50048"/>
    </source>
</evidence>
<dbReference type="Pfam" id="PF00172">
    <property type="entry name" value="Zn_clus"/>
    <property type="match status" value="1"/>
</dbReference>
<dbReference type="SMART" id="SM00066">
    <property type="entry name" value="GAL4"/>
    <property type="match status" value="1"/>
</dbReference>
<dbReference type="AlphaFoldDB" id="A0A9P4QH53"/>
<dbReference type="CDD" id="cd00067">
    <property type="entry name" value="GAL4"/>
    <property type="match status" value="1"/>
</dbReference>
<organism evidence="5 6">
    <name type="scientific">Polychaeton citri CBS 116435</name>
    <dbReference type="NCBI Taxonomy" id="1314669"/>
    <lineage>
        <taxon>Eukaryota</taxon>
        <taxon>Fungi</taxon>
        <taxon>Dikarya</taxon>
        <taxon>Ascomycota</taxon>
        <taxon>Pezizomycotina</taxon>
        <taxon>Dothideomycetes</taxon>
        <taxon>Dothideomycetidae</taxon>
        <taxon>Capnodiales</taxon>
        <taxon>Capnodiaceae</taxon>
        <taxon>Polychaeton</taxon>
    </lineage>
</organism>
<dbReference type="Gene3D" id="4.10.240.10">
    <property type="entry name" value="Zn(2)-C6 fungal-type DNA-binding domain"/>
    <property type="match status" value="1"/>
</dbReference>
<gene>
    <name evidence="5" type="ORF">K431DRAFT_260551</name>
</gene>
<feature type="compositionally biased region" description="Low complexity" evidence="3">
    <location>
        <begin position="29"/>
        <end position="40"/>
    </location>
</feature>
<keyword evidence="6" id="KW-1185">Reference proteome</keyword>
<dbReference type="PANTHER" id="PTHR37534:SF49">
    <property type="entry name" value="LYSINE BIOSYNTHESIS REGULATORY PROTEIN LYS14"/>
    <property type="match status" value="1"/>
</dbReference>
<dbReference type="GO" id="GO:0005634">
    <property type="term" value="C:nucleus"/>
    <property type="evidence" value="ECO:0007669"/>
    <property type="project" value="UniProtKB-SubCell"/>
</dbReference>
<evidence type="ECO:0000256" key="1">
    <source>
        <dbReference type="ARBA" id="ARBA00004123"/>
    </source>
</evidence>
<comment type="subcellular location">
    <subcellularLocation>
        <location evidence="1">Nucleus</location>
    </subcellularLocation>
</comment>
<dbReference type="InterPro" id="IPR021858">
    <property type="entry name" value="Fun_TF"/>
</dbReference>
<keyword evidence="2" id="KW-0539">Nucleus</keyword>
<reference evidence="5" key="1">
    <citation type="journal article" date="2020" name="Stud. Mycol.">
        <title>101 Dothideomycetes genomes: a test case for predicting lifestyles and emergence of pathogens.</title>
        <authorList>
            <person name="Haridas S."/>
            <person name="Albert R."/>
            <person name="Binder M."/>
            <person name="Bloem J."/>
            <person name="Labutti K."/>
            <person name="Salamov A."/>
            <person name="Andreopoulos B."/>
            <person name="Baker S."/>
            <person name="Barry K."/>
            <person name="Bills G."/>
            <person name="Bluhm B."/>
            <person name="Cannon C."/>
            <person name="Castanera R."/>
            <person name="Culley D."/>
            <person name="Daum C."/>
            <person name="Ezra D."/>
            <person name="Gonzalez J."/>
            <person name="Henrissat B."/>
            <person name="Kuo A."/>
            <person name="Liang C."/>
            <person name="Lipzen A."/>
            <person name="Lutzoni F."/>
            <person name="Magnuson J."/>
            <person name="Mondo S."/>
            <person name="Nolan M."/>
            <person name="Ohm R."/>
            <person name="Pangilinan J."/>
            <person name="Park H.-J."/>
            <person name="Ramirez L."/>
            <person name="Alfaro M."/>
            <person name="Sun H."/>
            <person name="Tritt A."/>
            <person name="Yoshinaga Y."/>
            <person name="Zwiers L.-H."/>
            <person name="Turgeon B."/>
            <person name="Goodwin S."/>
            <person name="Spatafora J."/>
            <person name="Crous P."/>
            <person name="Grigoriev I."/>
        </authorList>
    </citation>
    <scope>NUCLEOTIDE SEQUENCE</scope>
    <source>
        <strain evidence="5">CBS 116435</strain>
    </source>
</reference>
<dbReference type="GO" id="GO:0008270">
    <property type="term" value="F:zinc ion binding"/>
    <property type="evidence" value="ECO:0007669"/>
    <property type="project" value="InterPro"/>
</dbReference>
<dbReference type="PANTHER" id="PTHR37534">
    <property type="entry name" value="TRANSCRIPTIONAL ACTIVATOR PROTEIN UGA3"/>
    <property type="match status" value="1"/>
</dbReference>
<name>A0A9P4QH53_9PEZI</name>
<protein>
    <recommendedName>
        <fullName evidence="4">Zn(2)-C6 fungal-type domain-containing protein</fullName>
    </recommendedName>
</protein>